<reference evidence="6 7" key="1">
    <citation type="submission" date="2023-07" db="EMBL/GenBank/DDBJ databases">
        <title>Sorghum-associated microbial communities from plants grown in Nebraska, USA.</title>
        <authorList>
            <person name="Schachtman D."/>
        </authorList>
    </citation>
    <scope>NUCLEOTIDE SEQUENCE [LARGE SCALE GENOMIC DNA]</scope>
    <source>
        <strain evidence="6 7">DS1316</strain>
    </source>
</reference>
<dbReference type="PANTHER" id="PTHR10543:SF89">
    <property type="entry name" value="CAROTENOID 9,10(9',10')-CLEAVAGE DIOXYGENASE 1"/>
    <property type="match status" value="1"/>
</dbReference>
<name>A0ABU1M2E8_9BURK</name>
<keyword evidence="5" id="KW-0408">Iron</keyword>
<dbReference type="PANTHER" id="PTHR10543">
    <property type="entry name" value="BETA-CAROTENE DIOXYGENASE"/>
    <property type="match status" value="1"/>
</dbReference>
<evidence type="ECO:0000256" key="2">
    <source>
        <dbReference type="ARBA" id="ARBA00006787"/>
    </source>
</evidence>
<dbReference type="RefSeq" id="WP_310127664.1">
    <property type="nucleotide sequence ID" value="NZ_JAVDRP010000038.1"/>
</dbReference>
<evidence type="ECO:0000313" key="7">
    <source>
        <dbReference type="Proteomes" id="UP001264340"/>
    </source>
</evidence>
<keyword evidence="4" id="KW-0560">Oxidoreductase</keyword>
<evidence type="ECO:0000256" key="5">
    <source>
        <dbReference type="ARBA" id="ARBA00023004"/>
    </source>
</evidence>
<evidence type="ECO:0000313" key="6">
    <source>
        <dbReference type="EMBL" id="MDR6413191.1"/>
    </source>
</evidence>
<dbReference type="EMBL" id="JAVDRP010000038">
    <property type="protein sequence ID" value="MDR6413191.1"/>
    <property type="molecule type" value="Genomic_DNA"/>
</dbReference>
<evidence type="ECO:0000256" key="4">
    <source>
        <dbReference type="ARBA" id="ARBA00023002"/>
    </source>
</evidence>
<dbReference type="Pfam" id="PF03055">
    <property type="entry name" value="RPE65"/>
    <property type="match status" value="1"/>
</dbReference>
<keyword evidence="3" id="KW-0479">Metal-binding</keyword>
<organism evidence="6 7">
    <name type="scientific">Paraburkholderia terricola</name>
    <dbReference type="NCBI Taxonomy" id="169427"/>
    <lineage>
        <taxon>Bacteria</taxon>
        <taxon>Pseudomonadati</taxon>
        <taxon>Pseudomonadota</taxon>
        <taxon>Betaproteobacteria</taxon>
        <taxon>Burkholderiales</taxon>
        <taxon>Burkholderiaceae</taxon>
        <taxon>Paraburkholderia</taxon>
    </lineage>
</organism>
<protein>
    <submittedName>
        <fullName evidence="6">Carotenoid cleavage dioxygenase</fullName>
    </submittedName>
</protein>
<dbReference type="Proteomes" id="UP001264340">
    <property type="component" value="Unassembled WGS sequence"/>
</dbReference>
<keyword evidence="6" id="KW-0223">Dioxygenase</keyword>
<dbReference type="GO" id="GO:0051213">
    <property type="term" value="F:dioxygenase activity"/>
    <property type="evidence" value="ECO:0007669"/>
    <property type="project" value="UniProtKB-KW"/>
</dbReference>
<comment type="caution">
    <text evidence="6">The sequence shown here is derived from an EMBL/GenBank/DDBJ whole genome shotgun (WGS) entry which is preliminary data.</text>
</comment>
<keyword evidence="7" id="KW-1185">Reference proteome</keyword>
<dbReference type="InterPro" id="IPR004294">
    <property type="entry name" value="Carotenoid_Oase"/>
</dbReference>
<evidence type="ECO:0000256" key="1">
    <source>
        <dbReference type="ARBA" id="ARBA00001954"/>
    </source>
</evidence>
<sequence length="443" mass="49467">MAALDLNSGATAAVSNEVDLADLPVTGTIPPDLNGVLIRNGPNPLRGHFNGNDVLDWWPEDAMLHSISLQGGRATSYRNRWVRTRRWAQVHDPDASSVRLDTNPNVNVLYHAGEILALAEGGAPLAITTELETLGPAHAHPGLANGMTAHPKVDPQTGELMSFRADWRKPYLCYAVTDAKGMPTVDLDVDMSSPSMMHDMAITATRSLFLDLNVGFDFSMLSRGYRMPLRWRDDHNAKVGIISRNGGEVRWFEIAPCFIQHVVNAYDADEATVVLDAVRYPRYFCVKEDGSTFEDPPLGFLWRYVIDLERGTVTEKQISDICIELPRINEQRTGRPYRFLYAVEQPTNTEIRGVVRYDLESGLVQRYRVPEGDQNSEPVFVPRPTSSVEDDGWLLVCVYRHATDTSDLVILDGQDIEAAPVATVRLPRRIPSGFHGTWLSKDR</sequence>
<comment type="similarity">
    <text evidence="2">Belongs to the carotenoid oxygenase family.</text>
</comment>
<gene>
    <name evidence="6" type="ORF">J2804_006629</name>
</gene>
<evidence type="ECO:0000256" key="3">
    <source>
        <dbReference type="ARBA" id="ARBA00022723"/>
    </source>
</evidence>
<comment type="cofactor">
    <cofactor evidence="1">
        <name>Fe(2+)</name>
        <dbReference type="ChEBI" id="CHEBI:29033"/>
    </cofactor>
</comment>
<accession>A0ABU1M2E8</accession>
<proteinExistence type="inferred from homology"/>